<organism evidence="1 2">
    <name type="scientific">Bacillus pseudomycoides</name>
    <dbReference type="NCBI Taxonomy" id="64104"/>
    <lineage>
        <taxon>Bacteria</taxon>
        <taxon>Bacillati</taxon>
        <taxon>Bacillota</taxon>
        <taxon>Bacilli</taxon>
        <taxon>Bacillales</taxon>
        <taxon>Bacillaceae</taxon>
        <taxon>Bacillus</taxon>
        <taxon>Bacillus cereus group</taxon>
    </lineage>
</organism>
<dbReference type="InterPro" id="IPR025560">
    <property type="entry name" value="Imm22"/>
</dbReference>
<dbReference type="Pfam" id="PF14112">
    <property type="entry name" value="DUF4284"/>
    <property type="match status" value="1"/>
</dbReference>
<evidence type="ECO:0000313" key="1">
    <source>
        <dbReference type="EMBL" id="OUM50273.1"/>
    </source>
</evidence>
<protein>
    <recommendedName>
        <fullName evidence="3">Immunity 22 family protein</fullName>
    </recommendedName>
</protein>
<evidence type="ECO:0000313" key="2">
    <source>
        <dbReference type="Proteomes" id="UP000195321"/>
    </source>
</evidence>
<evidence type="ECO:0008006" key="3">
    <source>
        <dbReference type="Google" id="ProtNLM"/>
    </source>
</evidence>
<reference evidence="1 2" key="1">
    <citation type="submission" date="2017-02" db="EMBL/GenBank/DDBJ databases">
        <title>Bacillus pseudomycoides isolate FSL K6-0042.</title>
        <authorList>
            <person name="Kovac J."/>
        </authorList>
    </citation>
    <scope>NUCLEOTIDE SEQUENCE [LARGE SCALE GENOMIC DNA]</scope>
    <source>
        <strain evidence="1 2">FSL K6-0042</strain>
    </source>
</reference>
<dbReference type="EMBL" id="MWPX01000002">
    <property type="protein sequence ID" value="OUM50273.1"/>
    <property type="molecule type" value="Genomic_DNA"/>
</dbReference>
<sequence>MEKEGVVSLWLGNMESEDFLEDYFSIKYTDDGDSIPSPFIKDFHICMYDIDEDFIEKEFYLKRSDNLEALLTGCSYEEVVIPQMKRFASNTLEMKYNTIIMIYNYEYSGEITNKNENLYEMKYIGAVSYK</sequence>
<name>A0A1Y3MT52_9BACI</name>
<gene>
    <name evidence="1" type="ORF">BW425_04120</name>
</gene>
<comment type="caution">
    <text evidence="1">The sequence shown here is derived from an EMBL/GenBank/DDBJ whole genome shotgun (WGS) entry which is preliminary data.</text>
</comment>
<dbReference type="AlphaFoldDB" id="A0A1Y3MT52"/>
<accession>A0A1Y3MT52</accession>
<dbReference type="Proteomes" id="UP000195321">
    <property type="component" value="Unassembled WGS sequence"/>
</dbReference>
<proteinExistence type="predicted"/>
<dbReference type="RefSeq" id="WP_016115358.1">
    <property type="nucleotide sequence ID" value="NZ_CP189809.1"/>
</dbReference>